<dbReference type="Pfam" id="PF01590">
    <property type="entry name" value="GAF"/>
    <property type="match status" value="1"/>
</dbReference>
<evidence type="ECO:0000256" key="4">
    <source>
        <dbReference type="ARBA" id="ARBA00023125"/>
    </source>
</evidence>
<gene>
    <name evidence="7" type="ORF">GEM_5806</name>
</gene>
<sequence length="634" mass="69106">MPLEIHRAKGSALAAQTVRASWQRSGAAGLIETQYIRPPVVSRDDILAAKDRNCKLLKYGEPSVENSYEQVAGTCSVVLLADATGTILSSRGDDEFMLGEQGRFFLPGVCWSERVAGTNAIGTCLANRAPISIDMAEHYLIQYRSLCGSAAPVFDSGGRIVGAIAAYSTNTATQLHTLAFIRTVAILIENRMLAREMANEIIISFHPIAEHIGTIKQGIVVFGHNGRLLGLNSAARSILHIDSQEEVTSRFAELFAFDFSLESLVEKVHASGNCQFTALLRDGREVTLVVSIGAASDSASSHQRAVTTQPLSSQSSSRAKREHFLLKDLDLGDPQIQRAILKASMILGSDIPLLIEGESGVGKEVFSAAFHNSGPRNGGPFVAVNCAAIPEGLIESELFGYEEGAFTGAKKKGYPGKILQANRGTLFLDEIGDMPISLQTRLLRVLQERQVTPLGSTHNTPVDVSIVCATHRSMRAEIAAGRFREDLYYRLNGLRIHLPALRERKDIDRLIDFVIETESGGRRIDVAPNIRSALRTHPWPGNIRQLQMVLRTALAILGNGNHLELQHLPDEFLQSEESSDFSIGTARCGDLAHIELEAMRRAVDTAGGNMSEAARTLGISRKTLYRKLKRTPPK</sequence>
<feature type="domain" description="Sigma-54 factor interaction" evidence="6">
    <location>
        <begin position="329"/>
        <end position="555"/>
    </location>
</feature>
<dbReference type="FunFam" id="3.40.50.300:FF:000006">
    <property type="entry name" value="DNA-binding transcriptional regulator NtrC"/>
    <property type="match status" value="1"/>
</dbReference>
<dbReference type="SMART" id="SM00382">
    <property type="entry name" value="AAA"/>
    <property type="match status" value="1"/>
</dbReference>
<dbReference type="Gene3D" id="1.10.8.60">
    <property type="match status" value="1"/>
</dbReference>
<keyword evidence="4" id="KW-0238">DNA-binding</keyword>
<dbReference type="InterPro" id="IPR009057">
    <property type="entry name" value="Homeodomain-like_sf"/>
</dbReference>
<dbReference type="Pfam" id="PF02954">
    <property type="entry name" value="HTH_8"/>
    <property type="match status" value="1"/>
</dbReference>
<keyword evidence="3" id="KW-0805">Transcription regulation</keyword>
<dbReference type="Gene3D" id="1.10.10.60">
    <property type="entry name" value="Homeodomain-like"/>
    <property type="match status" value="1"/>
</dbReference>
<dbReference type="Gene3D" id="3.40.50.300">
    <property type="entry name" value="P-loop containing nucleotide triphosphate hydrolases"/>
    <property type="match status" value="1"/>
</dbReference>
<dbReference type="Proteomes" id="UP000032866">
    <property type="component" value="Chromosome 2"/>
</dbReference>
<keyword evidence="5" id="KW-0804">Transcription</keyword>
<dbReference type="CDD" id="cd00009">
    <property type="entry name" value="AAA"/>
    <property type="match status" value="1"/>
</dbReference>
<dbReference type="GO" id="GO:0006355">
    <property type="term" value="P:regulation of DNA-templated transcription"/>
    <property type="evidence" value="ECO:0007669"/>
    <property type="project" value="InterPro"/>
</dbReference>
<dbReference type="GO" id="GO:0043565">
    <property type="term" value="F:sequence-specific DNA binding"/>
    <property type="evidence" value="ECO:0007669"/>
    <property type="project" value="InterPro"/>
</dbReference>
<dbReference type="AlphaFoldDB" id="A0A9W3K8E6"/>
<evidence type="ECO:0000313" key="8">
    <source>
        <dbReference type="Proteomes" id="UP000032866"/>
    </source>
</evidence>
<dbReference type="Pfam" id="PF00158">
    <property type="entry name" value="Sigma54_activat"/>
    <property type="match status" value="1"/>
</dbReference>
<dbReference type="InterPro" id="IPR027417">
    <property type="entry name" value="P-loop_NTPase"/>
</dbReference>
<dbReference type="PROSITE" id="PS50045">
    <property type="entry name" value="SIGMA54_INTERACT_4"/>
    <property type="match status" value="1"/>
</dbReference>
<evidence type="ECO:0000259" key="6">
    <source>
        <dbReference type="PROSITE" id="PS50045"/>
    </source>
</evidence>
<dbReference type="KEGG" id="bct:GEM_5806"/>
<dbReference type="Pfam" id="PF25601">
    <property type="entry name" value="AAA_lid_14"/>
    <property type="match status" value="1"/>
</dbReference>
<dbReference type="PROSITE" id="PS00675">
    <property type="entry name" value="SIGMA54_INTERACT_1"/>
    <property type="match status" value="1"/>
</dbReference>
<dbReference type="InterPro" id="IPR025662">
    <property type="entry name" value="Sigma_54_int_dom_ATP-bd_1"/>
</dbReference>
<evidence type="ECO:0000256" key="1">
    <source>
        <dbReference type="ARBA" id="ARBA00022741"/>
    </source>
</evidence>
<evidence type="ECO:0000256" key="5">
    <source>
        <dbReference type="ARBA" id="ARBA00023163"/>
    </source>
</evidence>
<accession>A0A9W3K8E6</accession>
<dbReference type="InterPro" id="IPR003018">
    <property type="entry name" value="GAF"/>
</dbReference>
<dbReference type="PANTHER" id="PTHR32071">
    <property type="entry name" value="TRANSCRIPTIONAL REGULATORY PROTEIN"/>
    <property type="match status" value="1"/>
</dbReference>
<dbReference type="InterPro" id="IPR029016">
    <property type="entry name" value="GAF-like_dom_sf"/>
</dbReference>
<dbReference type="Gene3D" id="3.30.450.40">
    <property type="match status" value="1"/>
</dbReference>
<organism evidence="7 8">
    <name type="scientific">Burkholderia cepacia GG4</name>
    <dbReference type="NCBI Taxonomy" id="1009846"/>
    <lineage>
        <taxon>Bacteria</taxon>
        <taxon>Pseudomonadati</taxon>
        <taxon>Pseudomonadota</taxon>
        <taxon>Betaproteobacteria</taxon>
        <taxon>Burkholderiales</taxon>
        <taxon>Burkholderiaceae</taxon>
        <taxon>Burkholderia</taxon>
        <taxon>Burkholderia cepacia complex</taxon>
    </lineage>
</organism>
<keyword evidence="1" id="KW-0547">Nucleotide-binding</keyword>
<proteinExistence type="predicted"/>
<dbReference type="InterPro" id="IPR000014">
    <property type="entry name" value="PAS"/>
</dbReference>
<dbReference type="InterPro" id="IPR002078">
    <property type="entry name" value="Sigma_54_int"/>
</dbReference>
<dbReference type="GO" id="GO:0005524">
    <property type="term" value="F:ATP binding"/>
    <property type="evidence" value="ECO:0007669"/>
    <property type="project" value="UniProtKB-KW"/>
</dbReference>
<dbReference type="PRINTS" id="PR01590">
    <property type="entry name" value="HTHFIS"/>
</dbReference>
<reference evidence="7 8" key="1">
    <citation type="journal article" date="2012" name="J. Bacteriol.">
        <title>Complete Genome Sequence of Burkholderia sp. Strain GG4, a Betaproteobacterium That Reduces 3-Oxo-N-Acylhomoserine Lactones and Produces Different N-Acylhomoserine Lactones.</title>
        <authorList>
            <person name="Hong K.W."/>
            <person name="Koh C.L."/>
            <person name="Sam C.K."/>
            <person name="Yin W.F."/>
            <person name="Chan K.G."/>
        </authorList>
    </citation>
    <scope>NUCLEOTIDE SEQUENCE [LARGE SCALE GENOMIC DNA]</scope>
    <source>
        <strain evidence="7 8">GG4</strain>
    </source>
</reference>
<dbReference type="RefSeq" id="WP_014900943.1">
    <property type="nucleotide sequence ID" value="NC_018514.1"/>
</dbReference>
<evidence type="ECO:0000256" key="3">
    <source>
        <dbReference type="ARBA" id="ARBA00023015"/>
    </source>
</evidence>
<evidence type="ECO:0000313" key="7">
    <source>
        <dbReference type="EMBL" id="AFQ52190.1"/>
    </source>
</evidence>
<dbReference type="PANTHER" id="PTHR32071:SF77">
    <property type="entry name" value="TRANSCRIPTIONAL REGULATORY PROTEIN"/>
    <property type="match status" value="1"/>
</dbReference>
<dbReference type="SUPFAM" id="SSF46689">
    <property type="entry name" value="Homeodomain-like"/>
    <property type="match status" value="1"/>
</dbReference>
<name>A0A9W3K8E6_BURCE</name>
<dbReference type="InterPro" id="IPR058031">
    <property type="entry name" value="AAA_lid_NorR"/>
</dbReference>
<dbReference type="EMBL" id="CP003775">
    <property type="protein sequence ID" value="AFQ52190.1"/>
    <property type="molecule type" value="Genomic_DNA"/>
</dbReference>
<dbReference type="CDD" id="cd00130">
    <property type="entry name" value="PAS"/>
    <property type="match status" value="1"/>
</dbReference>
<dbReference type="InterPro" id="IPR002197">
    <property type="entry name" value="HTH_Fis"/>
</dbReference>
<dbReference type="InterPro" id="IPR003593">
    <property type="entry name" value="AAA+_ATPase"/>
</dbReference>
<protein>
    <submittedName>
        <fullName evidence="7">Fis family GAF modulated sigma54 specific transcriptional regulator</fullName>
    </submittedName>
</protein>
<evidence type="ECO:0000256" key="2">
    <source>
        <dbReference type="ARBA" id="ARBA00022840"/>
    </source>
</evidence>
<dbReference type="SUPFAM" id="SSF52540">
    <property type="entry name" value="P-loop containing nucleoside triphosphate hydrolases"/>
    <property type="match status" value="1"/>
</dbReference>
<keyword evidence="2" id="KW-0067">ATP-binding</keyword>